<reference evidence="1" key="2">
    <citation type="submission" date="2020-09" db="EMBL/GenBank/DDBJ databases">
        <authorList>
            <person name="Sun Q."/>
            <person name="Ohkuma M."/>
        </authorList>
    </citation>
    <scope>NUCLEOTIDE SEQUENCE</scope>
    <source>
        <strain evidence="1">JCM 4988</strain>
    </source>
</reference>
<gene>
    <name evidence="1" type="ORF">GCM10010387_42130</name>
</gene>
<protein>
    <submittedName>
        <fullName evidence="1">Uncharacterized protein</fullName>
    </submittedName>
</protein>
<sequence>MAVTVPHGTVEDMAVETGFNDWIRPFASRLPGTAGLPGGWGDGERAYGCARCVGGIKHSMG</sequence>
<dbReference type="Proteomes" id="UP000630936">
    <property type="component" value="Unassembled WGS sequence"/>
</dbReference>
<accession>A0A918QFJ5</accession>
<keyword evidence="2" id="KW-1185">Reference proteome</keyword>
<comment type="caution">
    <text evidence="1">The sequence shown here is derived from an EMBL/GenBank/DDBJ whole genome shotgun (WGS) entry which is preliminary data.</text>
</comment>
<dbReference type="EMBL" id="BMWG01000014">
    <property type="protein sequence ID" value="GGZ43396.1"/>
    <property type="molecule type" value="Genomic_DNA"/>
</dbReference>
<reference evidence="1" key="1">
    <citation type="journal article" date="2014" name="Int. J. Syst. Evol. Microbiol.">
        <title>Complete genome sequence of Corynebacterium casei LMG S-19264T (=DSM 44701T), isolated from a smear-ripened cheese.</title>
        <authorList>
            <consortium name="US DOE Joint Genome Institute (JGI-PGF)"/>
            <person name="Walter F."/>
            <person name="Albersmeier A."/>
            <person name="Kalinowski J."/>
            <person name="Ruckert C."/>
        </authorList>
    </citation>
    <scope>NUCLEOTIDE SEQUENCE</scope>
    <source>
        <strain evidence="1">JCM 4988</strain>
    </source>
</reference>
<dbReference type="AlphaFoldDB" id="A0A918QFJ5"/>
<evidence type="ECO:0000313" key="2">
    <source>
        <dbReference type="Proteomes" id="UP000630936"/>
    </source>
</evidence>
<proteinExistence type="predicted"/>
<evidence type="ECO:0000313" key="1">
    <source>
        <dbReference type="EMBL" id="GGZ43396.1"/>
    </source>
</evidence>
<organism evidence="1 2">
    <name type="scientific">Streptomyces inusitatus</name>
    <dbReference type="NCBI Taxonomy" id="68221"/>
    <lineage>
        <taxon>Bacteria</taxon>
        <taxon>Bacillati</taxon>
        <taxon>Actinomycetota</taxon>
        <taxon>Actinomycetes</taxon>
        <taxon>Kitasatosporales</taxon>
        <taxon>Streptomycetaceae</taxon>
        <taxon>Streptomyces</taxon>
    </lineage>
</organism>
<name>A0A918QFJ5_9ACTN</name>